<dbReference type="PANTHER" id="PTHR45991:SF1">
    <property type="entry name" value="PACHYTENE CHECKPOINT PROTEIN 2 HOMOLOG"/>
    <property type="match status" value="1"/>
</dbReference>
<dbReference type="PANTHER" id="PTHR45991">
    <property type="entry name" value="PACHYTENE CHECKPOINT PROTEIN 2"/>
    <property type="match status" value="1"/>
</dbReference>
<keyword evidence="3" id="KW-0539">Nucleus</keyword>
<comment type="similarity">
    <text evidence="3">Belongs to the AAA ATPase family. PCH2 subfamily.</text>
</comment>
<dbReference type="Pfam" id="PF23563">
    <property type="entry name" value="TRIP13_N"/>
    <property type="match status" value="1"/>
</dbReference>
<evidence type="ECO:0000256" key="1">
    <source>
        <dbReference type="ARBA" id="ARBA00022741"/>
    </source>
</evidence>
<dbReference type="GO" id="GO:0005634">
    <property type="term" value="C:nucleus"/>
    <property type="evidence" value="ECO:0007669"/>
    <property type="project" value="UniProtKB-SubCell"/>
</dbReference>
<sequence>MSMENSNGATTTHDVSDRHGVSFPSSSPSPILTHRKFLVSVEVCLKPSSTARIEDVRLAVERMLEKRSLSYADGPIPVPSDDQILFENVQRISVCDTAGWEGSAHDSRVLSDALSRSNGFKIPEGI</sequence>
<dbReference type="EMBL" id="JAPFFJ010000015">
    <property type="protein sequence ID" value="KAJ6409438.1"/>
    <property type="molecule type" value="Genomic_DNA"/>
</dbReference>
<feature type="compositionally biased region" description="Polar residues" evidence="4">
    <location>
        <begin position="1"/>
        <end position="13"/>
    </location>
</feature>
<accession>A0AAD6NYC1</accession>
<dbReference type="Proteomes" id="UP001162972">
    <property type="component" value="Chromosome 9"/>
</dbReference>
<proteinExistence type="inferred from homology"/>
<comment type="caution">
    <text evidence="5">The sequence shown here is derived from an EMBL/GenBank/DDBJ whole genome shotgun (WGS) entry which is preliminary data.</text>
</comment>
<keyword evidence="6" id="KW-1185">Reference proteome</keyword>
<protein>
    <recommendedName>
        <fullName evidence="3">Pachytene checkpoint protein 2 homolog</fullName>
    </recommendedName>
</protein>
<keyword evidence="1" id="KW-0547">Nucleotide-binding</keyword>
<keyword evidence="3" id="KW-0469">Meiosis</keyword>
<dbReference type="GO" id="GO:0051598">
    <property type="term" value="P:meiotic recombination checkpoint signaling"/>
    <property type="evidence" value="ECO:0007669"/>
    <property type="project" value="TreeGrafter"/>
</dbReference>
<evidence type="ECO:0000256" key="3">
    <source>
        <dbReference type="RuleBase" id="RU369050"/>
    </source>
</evidence>
<evidence type="ECO:0000313" key="6">
    <source>
        <dbReference type="Proteomes" id="UP001162972"/>
    </source>
</evidence>
<organism evidence="5 6">
    <name type="scientific">Salix udensis</name>
    <dbReference type="NCBI Taxonomy" id="889485"/>
    <lineage>
        <taxon>Eukaryota</taxon>
        <taxon>Viridiplantae</taxon>
        <taxon>Streptophyta</taxon>
        <taxon>Embryophyta</taxon>
        <taxon>Tracheophyta</taxon>
        <taxon>Spermatophyta</taxon>
        <taxon>Magnoliopsida</taxon>
        <taxon>eudicotyledons</taxon>
        <taxon>Gunneridae</taxon>
        <taxon>Pentapetalae</taxon>
        <taxon>rosids</taxon>
        <taxon>fabids</taxon>
        <taxon>Malpighiales</taxon>
        <taxon>Salicaceae</taxon>
        <taxon>Saliceae</taxon>
        <taxon>Salix</taxon>
    </lineage>
</organism>
<evidence type="ECO:0000256" key="4">
    <source>
        <dbReference type="SAM" id="MobiDB-lite"/>
    </source>
</evidence>
<feature type="region of interest" description="Disordered" evidence="4">
    <location>
        <begin position="1"/>
        <end position="27"/>
    </location>
</feature>
<evidence type="ECO:0000313" key="5">
    <source>
        <dbReference type="EMBL" id="KAJ6409438.1"/>
    </source>
</evidence>
<dbReference type="GO" id="GO:0005694">
    <property type="term" value="C:chromosome"/>
    <property type="evidence" value="ECO:0007669"/>
    <property type="project" value="TreeGrafter"/>
</dbReference>
<name>A0AAD6NYC1_9ROSI</name>
<gene>
    <name evidence="5" type="ORF">OIU84_009024</name>
</gene>
<comment type="function">
    <text evidence="3">Plays a key role in chromosome recombination during meiosis.</text>
</comment>
<dbReference type="InterPro" id="IPR044539">
    <property type="entry name" value="Pch2-like"/>
</dbReference>
<evidence type="ECO:0000256" key="2">
    <source>
        <dbReference type="ARBA" id="ARBA00022840"/>
    </source>
</evidence>
<reference evidence="5 6" key="1">
    <citation type="journal article" date="2023" name="Int. J. Mol. Sci.">
        <title>De Novo Assembly and Annotation of 11 Diverse Shrub Willow (Salix) Genomes Reveals Novel Gene Organization in Sex-Linked Regions.</title>
        <authorList>
            <person name="Hyden B."/>
            <person name="Feng K."/>
            <person name="Yates T.B."/>
            <person name="Jawdy S."/>
            <person name="Cereghino C."/>
            <person name="Smart L.B."/>
            <person name="Muchero W."/>
        </authorList>
    </citation>
    <scope>NUCLEOTIDE SEQUENCE [LARGE SCALE GENOMIC DNA]</scope>
    <source>
        <tissue evidence="5">Shoot tip</tissue>
    </source>
</reference>
<dbReference type="AlphaFoldDB" id="A0AAD6NYC1"/>
<dbReference type="GO" id="GO:0007131">
    <property type="term" value="P:reciprocal meiotic recombination"/>
    <property type="evidence" value="ECO:0007669"/>
    <property type="project" value="UniProtKB-UniRule"/>
</dbReference>
<dbReference type="GO" id="GO:0005524">
    <property type="term" value="F:ATP binding"/>
    <property type="evidence" value="ECO:0007669"/>
    <property type="project" value="UniProtKB-KW"/>
</dbReference>
<keyword evidence="2" id="KW-0067">ATP-binding</keyword>
<comment type="subcellular location">
    <subcellularLocation>
        <location evidence="3">Nucleus</location>
    </subcellularLocation>
</comment>